<proteinExistence type="predicted"/>
<keyword evidence="1" id="KW-0472">Membrane</keyword>
<keyword evidence="1" id="KW-0812">Transmembrane</keyword>
<feature type="transmembrane region" description="Helical" evidence="1">
    <location>
        <begin position="64"/>
        <end position="87"/>
    </location>
</feature>
<protein>
    <submittedName>
        <fullName evidence="2">Uncharacterized protein</fullName>
    </submittedName>
</protein>
<organism evidence="2 3">
    <name type="scientific">Protea cynaroides</name>
    <dbReference type="NCBI Taxonomy" id="273540"/>
    <lineage>
        <taxon>Eukaryota</taxon>
        <taxon>Viridiplantae</taxon>
        <taxon>Streptophyta</taxon>
        <taxon>Embryophyta</taxon>
        <taxon>Tracheophyta</taxon>
        <taxon>Spermatophyta</taxon>
        <taxon>Magnoliopsida</taxon>
        <taxon>Proteales</taxon>
        <taxon>Proteaceae</taxon>
        <taxon>Protea</taxon>
    </lineage>
</organism>
<keyword evidence="3" id="KW-1185">Reference proteome</keyword>
<gene>
    <name evidence="2" type="ORF">NE237_003807</name>
</gene>
<dbReference type="AlphaFoldDB" id="A0A9Q0QSY5"/>
<keyword evidence="1" id="KW-1133">Transmembrane helix</keyword>
<dbReference type="Proteomes" id="UP001141806">
    <property type="component" value="Unassembled WGS sequence"/>
</dbReference>
<name>A0A9Q0QSY5_9MAGN</name>
<sequence length="115" mass="13288">MGGCLLLCMSGKLNLVNGGFLLFLCLVFLEFDLVVLPFQHLVSFASDHITIDCPWSFHSLDSEWILQGTLALFFSYAYYQWVCYFLITEFVVDLIWCVDRVGWNICFISVHLCIE</sequence>
<accession>A0A9Q0QSY5</accession>
<reference evidence="2" key="1">
    <citation type="journal article" date="2023" name="Plant J.">
        <title>The genome of the king protea, Protea cynaroides.</title>
        <authorList>
            <person name="Chang J."/>
            <person name="Duong T.A."/>
            <person name="Schoeman C."/>
            <person name="Ma X."/>
            <person name="Roodt D."/>
            <person name="Barker N."/>
            <person name="Li Z."/>
            <person name="Van de Peer Y."/>
            <person name="Mizrachi E."/>
        </authorList>
    </citation>
    <scope>NUCLEOTIDE SEQUENCE</scope>
    <source>
        <tissue evidence="2">Young leaves</tissue>
    </source>
</reference>
<evidence type="ECO:0000313" key="3">
    <source>
        <dbReference type="Proteomes" id="UP001141806"/>
    </source>
</evidence>
<evidence type="ECO:0000256" key="1">
    <source>
        <dbReference type="SAM" id="Phobius"/>
    </source>
</evidence>
<dbReference type="EMBL" id="JAMYWD010000005">
    <property type="protein sequence ID" value="KAJ4970708.1"/>
    <property type="molecule type" value="Genomic_DNA"/>
</dbReference>
<feature type="transmembrane region" description="Helical" evidence="1">
    <location>
        <begin position="20"/>
        <end position="38"/>
    </location>
</feature>
<comment type="caution">
    <text evidence="2">The sequence shown here is derived from an EMBL/GenBank/DDBJ whole genome shotgun (WGS) entry which is preliminary data.</text>
</comment>
<evidence type="ECO:0000313" key="2">
    <source>
        <dbReference type="EMBL" id="KAJ4970708.1"/>
    </source>
</evidence>